<reference evidence="2" key="1">
    <citation type="submission" date="2016-09" db="EMBL/GenBank/DDBJ databases">
        <authorList>
            <person name="Gulvik C.A."/>
        </authorList>
    </citation>
    <scope>NUCLEOTIDE SEQUENCE [LARGE SCALE GENOMIC DNA]</scope>
    <source>
        <strain evidence="2">LMG 8895</strain>
    </source>
</reference>
<gene>
    <name evidence="1" type="ORF">BCR25_11540</name>
</gene>
<organism evidence="1 2">
    <name type="scientific">Enterococcus termitis</name>
    <dbReference type="NCBI Taxonomy" id="332950"/>
    <lineage>
        <taxon>Bacteria</taxon>
        <taxon>Bacillati</taxon>
        <taxon>Bacillota</taxon>
        <taxon>Bacilli</taxon>
        <taxon>Lactobacillales</taxon>
        <taxon>Enterococcaceae</taxon>
        <taxon>Enterococcus</taxon>
    </lineage>
</organism>
<comment type="caution">
    <text evidence="1">The sequence shown here is derived from an EMBL/GenBank/DDBJ whole genome shotgun (WGS) entry which is preliminary data.</text>
</comment>
<dbReference type="EMBL" id="MIJY01000045">
    <property type="protein sequence ID" value="OEG09277.1"/>
    <property type="molecule type" value="Genomic_DNA"/>
</dbReference>
<evidence type="ECO:0000313" key="2">
    <source>
        <dbReference type="Proteomes" id="UP000095094"/>
    </source>
</evidence>
<keyword evidence="2" id="KW-1185">Reference proteome</keyword>
<dbReference type="AlphaFoldDB" id="A0A1E5G9A7"/>
<dbReference type="Proteomes" id="UP000095094">
    <property type="component" value="Unassembled WGS sequence"/>
</dbReference>
<protein>
    <submittedName>
        <fullName evidence="1">Uncharacterized protein</fullName>
    </submittedName>
</protein>
<accession>A0A1E5G9A7</accession>
<sequence length="394" mass="45293">MGILLFLVTACGSDPREQFINELSNVWSKEYNAAAFEIKIKELSYEGNKDDLRMKMLMNQLKMLSIEGKYAIDAVDDTFEMEVTANILDEKLPLKYIGNKNDYYVSTSFVSGAINLAKSFDYPLELRENQAKKIEGKYIEIGKVEEALGFEDSNETVNPFKDAASLKKKEEKIAREMKKVIENFDQKTFKKENDMLKHTFTKAEIIKLLEKINAIAAQEDNYKESEYKKDSDEFIKELKSNSQKLDVAVKINQKTKKMDMEITVPLSVEENNKSILTVMYSITPQKKTKKIKMPSEKEILSKEELQEILFTATLDDDSYLDEAVESGEYENDPEVQQLLNEKIDEIIQDIEENPEMITEESAKEIKESVAEIFTEEQMDKLNTALDNTLASKLL</sequence>
<evidence type="ECO:0000313" key="1">
    <source>
        <dbReference type="EMBL" id="OEG09277.1"/>
    </source>
</evidence>
<name>A0A1E5G9A7_9ENTE</name>
<proteinExistence type="predicted"/>